<evidence type="ECO:0000313" key="2">
    <source>
        <dbReference type="Proteomes" id="UP000663760"/>
    </source>
</evidence>
<dbReference type="EMBL" id="LR746272">
    <property type="protein sequence ID" value="CAA7401954.1"/>
    <property type="molecule type" value="Genomic_DNA"/>
</dbReference>
<dbReference type="Proteomes" id="UP000663760">
    <property type="component" value="Chromosome 9"/>
</dbReference>
<proteinExistence type="predicted"/>
<evidence type="ECO:0000313" key="1">
    <source>
        <dbReference type="EMBL" id="CAA7401954.1"/>
    </source>
</evidence>
<sequence>MGRQIIFGGYHLADEKMATLQLSSSCHLTERSWMESLSHVCTTTPCPTTGWPLVTWKGSGVHVPLSVLAA</sequence>
<name>A0A7I8KYC1_SPIIN</name>
<dbReference type="AlphaFoldDB" id="A0A7I8KYC1"/>
<accession>A0A7I8KYC1</accession>
<keyword evidence="2" id="KW-1185">Reference proteome</keyword>
<protein>
    <submittedName>
        <fullName evidence="1">Uncharacterized protein</fullName>
    </submittedName>
</protein>
<organism evidence="1 2">
    <name type="scientific">Spirodela intermedia</name>
    <name type="common">Intermediate duckweed</name>
    <dbReference type="NCBI Taxonomy" id="51605"/>
    <lineage>
        <taxon>Eukaryota</taxon>
        <taxon>Viridiplantae</taxon>
        <taxon>Streptophyta</taxon>
        <taxon>Embryophyta</taxon>
        <taxon>Tracheophyta</taxon>
        <taxon>Spermatophyta</taxon>
        <taxon>Magnoliopsida</taxon>
        <taxon>Liliopsida</taxon>
        <taxon>Araceae</taxon>
        <taxon>Lemnoideae</taxon>
        <taxon>Spirodela</taxon>
    </lineage>
</organism>
<reference evidence="1" key="1">
    <citation type="submission" date="2020-02" db="EMBL/GenBank/DDBJ databases">
        <authorList>
            <person name="Scholz U."/>
            <person name="Mascher M."/>
            <person name="Fiebig A."/>
        </authorList>
    </citation>
    <scope>NUCLEOTIDE SEQUENCE</scope>
</reference>
<gene>
    <name evidence="1" type="ORF">SI8410_09012632</name>
</gene>